<dbReference type="Pfam" id="PF00909">
    <property type="entry name" value="Ammonium_transp"/>
    <property type="match status" value="1"/>
</dbReference>
<feature type="transmembrane region" description="Helical" evidence="6">
    <location>
        <begin position="323"/>
        <end position="341"/>
    </location>
</feature>
<dbReference type="AlphaFoldDB" id="A0A176W981"/>
<reference evidence="8" key="2">
    <citation type="journal article" date="2019" name="Curr. Biol.">
        <title>Chromatin organization in early land plants reveals an ancestral association between H3K27me3, transposons, and constitutive heterochromatin.</title>
        <authorList>
            <person name="Montgomery S.A."/>
            <person name="Tanizawa Y."/>
            <person name="Galik B."/>
            <person name="Wang N."/>
            <person name="Ito T."/>
            <person name="Mochizuki T."/>
            <person name="Akimcheva S."/>
            <person name="Bowman J."/>
            <person name="Cognat V."/>
            <person name="Drouard L."/>
            <person name="Ekker H."/>
            <person name="Houng S."/>
            <person name="Kohchi T."/>
            <person name="Lin S."/>
            <person name="Liu L.D."/>
            <person name="Nakamura Y."/>
            <person name="Valeeva L.R."/>
            <person name="Shakirov E.V."/>
            <person name="Shippen D.E."/>
            <person name="Wei W."/>
            <person name="Yagura M."/>
            <person name="Yamaoka S."/>
            <person name="Yamato K.T."/>
            <person name="Liu C."/>
            <person name="Berger F."/>
        </authorList>
    </citation>
    <scope>NUCLEOTIDE SEQUENCE [LARGE SCALE GENOMIC DNA]</scope>
    <source>
        <strain evidence="8">Tak-1</strain>
    </source>
</reference>
<name>A0A176W981_MARPO</name>
<evidence type="ECO:0000256" key="1">
    <source>
        <dbReference type="ARBA" id="ARBA00004141"/>
    </source>
</evidence>
<organism evidence="9 10">
    <name type="scientific">Marchantia polymorpha subsp. ruderalis</name>
    <dbReference type="NCBI Taxonomy" id="1480154"/>
    <lineage>
        <taxon>Eukaryota</taxon>
        <taxon>Viridiplantae</taxon>
        <taxon>Streptophyta</taxon>
        <taxon>Embryophyta</taxon>
        <taxon>Marchantiophyta</taxon>
        <taxon>Marchantiopsida</taxon>
        <taxon>Marchantiidae</taxon>
        <taxon>Marchantiales</taxon>
        <taxon>Marchantiaceae</taxon>
        <taxon>Marchantia</taxon>
    </lineage>
</organism>
<evidence type="ECO:0000313" key="10">
    <source>
        <dbReference type="Proteomes" id="UP000077202"/>
    </source>
</evidence>
<feature type="domain" description="PPM-type phosphatase" evidence="7">
    <location>
        <begin position="509"/>
        <end position="814"/>
    </location>
</feature>
<proteinExistence type="predicted"/>
<evidence type="ECO:0000313" key="11">
    <source>
        <dbReference type="Proteomes" id="UP001162541"/>
    </source>
</evidence>
<evidence type="ECO:0000313" key="8">
    <source>
        <dbReference type="EMBL" id="BBN10952.1"/>
    </source>
</evidence>
<dbReference type="SMART" id="SM00332">
    <property type="entry name" value="PP2Cc"/>
    <property type="match status" value="1"/>
</dbReference>
<dbReference type="InterPro" id="IPR036457">
    <property type="entry name" value="PPM-type-like_dom_sf"/>
</dbReference>
<evidence type="ECO:0000256" key="4">
    <source>
        <dbReference type="ARBA" id="ARBA00023136"/>
    </source>
</evidence>
<dbReference type="Gene3D" id="1.10.3430.10">
    <property type="entry name" value="Ammonium transporter AmtB like domains"/>
    <property type="match status" value="1"/>
</dbReference>
<dbReference type="EMBL" id="AP019870">
    <property type="protein sequence ID" value="BBN10952.1"/>
    <property type="molecule type" value="Genomic_DNA"/>
</dbReference>
<feature type="region of interest" description="Disordered" evidence="5">
    <location>
        <begin position="853"/>
        <end position="875"/>
    </location>
</feature>
<dbReference type="Proteomes" id="UP001162541">
    <property type="component" value="Chromosome 5"/>
</dbReference>
<dbReference type="GO" id="GO:0097272">
    <property type="term" value="P:ammonium homeostasis"/>
    <property type="evidence" value="ECO:0007669"/>
    <property type="project" value="TreeGrafter"/>
</dbReference>
<dbReference type="Proteomes" id="UP000077202">
    <property type="component" value="Unassembled WGS sequence"/>
</dbReference>
<feature type="transmembrane region" description="Helical" evidence="6">
    <location>
        <begin position="117"/>
        <end position="135"/>
    </location>
</feature>
<dbReference type="Gene3D" id="3.60.40.10">
    <property type="entry name" value="PPM-type phosphatase domain"/>
    <property type="match status" value="1"/>
</dbReference>
<dbReference type="InterPro" id="IPR001932">
    <property type="entry name" value="PPM-type_phosphatase-like_dom"/>
</dbReference>
<dbReference type="SUPFAM" id="SSF81606">
    <property type="entry name" value="PP2C-like"/>
    <property type="match status" value="1"/>
</dbReference>
<protein>
    <recommendedName>
        <fullName evidence="7">PPM-type phosphatase domain-containing protein</fullName>
    </recommendedName>
</protein>
<gene>
    <name evidence="9" type="ORF">AXG93_1617s1100</name>
    <name evidence="8" type="ORF">Mp_5g07870</name>
</gene>
<dbReference type="PANTHER" id="PTHR11730">
    <property type="entry name" value="AMMONIUM TRANSPORTER"/>
    <property type="match status" value="1"/>
</dbReference>
<dbReference type="GO" id="GO:0005886">
    <property type="term" value="C:plasma membrane"/>
    <property type="evidence" value="ECO:0007669"/>
    <property type="project" value="TreeGrafter"/>
</dbReference>
<evidence type="ECO:0000313" key="9">
    <source>
        <dbReference type="EMBL" id="OAE28726.1"/>
    </source>
</evidence>
<sequence>MEIQALQEQFSQLNATVYQLEERLGRNHLMTSNLWKIQASIFVFFMQVGFSLVEAGTVRLKNTRSIMVKNVLDTCVCVIAFWIFGYAFGFGYGSKYIGWEFESGKEAFFGSRGQVDFFFQFSFAATCATIIAGAVAERTQLLAYLVYSFCLSSFIYPVIAHLIWSNSGLLSASSEHKVLGTHGVLDNAGSMVVHVTGGVTALVGSWMVGPRIGRFDIDGKPIPMKSHSMVFTAAGTLILWVGFFGFNTAPVDYNKDDGLAWTSELARVACNTALSAAFSGIAVFSTQQLIRKRSKPEDVFNSVLGGLVAACATSGVVRPYAAAIIGFVAGYVYLGGVWVLMKLQIDDVVMAAPVHLFCGTWGGLAVGFFAAPYEIRLTFGIDEPSAWGLFHGGGLAQLGTQVIGLLVVYIWVGVTTFIVFYALAYFNALRVDRQLEEGGLDLAFHGGSDRETDAWNGEHRRPFSVIKDRKIFSVSKLRSRCSMISLSGQRRGERSLRSSMWYKPLKSTAYGEFSFAMYEANYFMEDAGEVEATSSGVYIGVHDGHGGAEAATFLKERLYQTMKDRFLKQNGVVTVDAIRDAFLDTEEAFVNIVRDAFPKSPHLATVGSCSLVAIVSGDTLYVANVGDARAVLGATRGIEVTAIQLSVDHNVNDTECREAYMKEHELCCGGDNLVWERNGKWRVKGRLQLTKSFGDLCMKYAEFNREPLFSRFRIPEPFKPPIISVDPSVNVHQLTINDEFLILASDGLWEYLTNEEAVEIVNTSPRKDIARVLIKSALQIAARTREVPYNDLVHMPSGQRREYHDDMTVIVFFFKHGSRRHDGENGWKHSMSVKGGQAAKIALNAISAHMHKASGHHGRSRPLSSPPHETVIIDL</sequence>
<evidence type="ECO:0000256" key="5">
    <source>
        <dbReference type="SAM" id="MobiDB-lite"/>
    </source>
</evidence>
<dbReference type="PROSITE" id="PS51746">
    <property type="entry name" value="PPM_2"/>
    <property type="match status" value="1"/>
</dbReference>
<feature type="transmembrane region" description="Helical" evidence="6">
    <location>
        <begin position="266"/>
        <end position="286"/>
    </location>
</feature>
<comment type="subcellular location">
    <subcellularLocation>
        <location evidence="1">Membrane</location>
        <topology evidence="1">Multi-pass membrane protein</topology>
    </subcellularLocation>
</comment>
<dbReference type="InterPro" id="IPR029020">
    <property type="entry name" value="Ammonium/urea_transptr"/>
</dbReference>
<evidence type="ECO:0000259" key="7">
    <source>
        <dbReference type="PROSITE" id="PS51746"/>
    </source>
</evidence>
<reference evidence="9 10" key="1">
    <citation type="submission" date="2016-03" db="EMBL/GenBank/DDBJ databases">
        <title>Mechanisms controlling the formation of the plant cell surface in tip-growing cells are functionally conserved among land plants.</title>
        <authorList>
            <person name="Honkanen S."/>
            <person name="Jones V.A."/>
            <person name="Morieri G."/>
            <person name="Champion C."/>
            <person name="Hetherington A.J."/>
            <person name="Kelly S."/>
            <person name="Saint-Marcoux D."/>
            <person name="Proust H."/>
            <person name="Prescott H."/>
            <person name="Dolan L."/>
        </authorList>
    </citation>
    <scope>NUCLEOTIDE SEQUENCE [LARGE SCALE GENOMIC DNA]</scope>
    <source>
        <strain evidence="10">cv. Tak-1 and cv. Tak-2</strain>
        <tissue evidence="9">Whole gametophyte</tissue>
    </source>
</reference>
<dbReference type="PANTHER" id="PTHR11730:SF116">
    <property type="entry name" value="PROTEIN-SERINE_THREONINE PHOSPHATASE"/>
    <property type="match status" value="1"/>
</dbReference>
<accession>A0A176W981</accession>
<evidence type="ECO:0000256" key="6">
    <source>
        <dbReference type="SAM" id="Phobius"/>
    </source>
</evidence>
<dbReference type="InterPro" id="IPR024041">
    <property type="entry name" value="NH4_transpt_AmtB-like_dom"/>
</dbReference>
<feature type="transmembrane region" description="Helical" evidence="6">
    <location>
        <begin position="298"/>
        <end position="317"/>
    </location>
</feature>
<keyword evidence="3 6" id="KW-1133">Transmembrane helix</keyword>
<dbReference type="CDD" id="cd00143">
    <property type="entry name" value="PP2Cc"/>
    <property type="match status" value="1"/>
</dbReference>
<feature type="transmembrane region" description="Helical" evidence="6">
    <location>
        <begin position="142"/>
        <end position="164"/>
    </location>
</feature>
<reference evidence="11" key="3">
    <citation type="journal article" date="2020" name="Curr. Biol.">
        <title>Chromatin organization in early land plants reveals an ancestral association between H3K27me3, transposons, and constitutive heterochromatin.</title>
        <authorList>
            <person name="Montgomery S.A."/>
            <person name="Tanizawa Y."/>
            <person name="Galik B."/>
            <person name="Wang N."/>
            <person name="Ito T."/>
            <person name="Mochizuki T."/>
            <person name="Akimcheva S."/>
            <person name="Bowman J.L."/>
            <person name="Cognat V."/>
            <person name="Marechal-Drouard L."/>
            <person name="Ekker H."/>
            <person name="Hong S.F."/>
            <person name="Kohchi T."/>
            <person name="Lin S.S."/>
            <person name="Liu L.D."/>
            <person name="Nakamura Y."/>
            <person name="Valeeva L.R."/>
            <person name="Shakirov E.V."/>
            <person name="Shippen D.E."/>
            <person name="Wei W.L."/>
            <person name="Yagura M."/>
            <person name="Yamaoka S."/>
            <person name="Yamato K.T."/>
            <person name="Liu C."/>
            <person name="Berger F."/>
        </authorList>
    </citation>
    <scope>NUCLEOTIDE SEQUENCE [LARGE SCALE GENOMIC DNA]</scope>
    <source>
        <strain evidence="11">Tak-1</strain>
    </source>
</reference>
<keyword evidence="10" id="KW-1185">Reference proteome</keyword>
<keyword evidence="2 6" id="KW-0812">Transmembrane</keyword>
<feature type="transmembrane region" description="Helical" evidence="6">
    <location>
        <begin position="402"/>
        <end position="426"/>
    </location>
</feature>
<dbReference type="Pfam" id="PF00481">
    <property type="entry name" value="PP2C"/>
    <property type="match status" value="1"/>
</dbReference>
<feature type="transmembrane region" description="Helical" evidence="6">
    <location>
        <begin position="37"/>
        <end position="58"/>
    </location>
</feature>
<feature type="transmembrane region" description="Helical" evidence="6">
    <location>
        <begin position="70"/>
        <end position="92"/>
    </location>
</feature>
<evidence type="ECO:0000256" key="3">
    <source>
        <dbReference type="ARBA" id="ARBA00022989"/>
    </source>
</evidence>
<dbReference type="GO" id="GO:0008519">
    <property type="term" value="F:ammonium channel activity"/>
    <property type="evidence" value="ECO:0007669"/>
    <property type="project" value="InterPro"/>
</dbReference>
<feature type="transmembrane region" description="Helical" evidence="6">
    <location>
        <begin position="348"/>
        <end position="371"/>
    </location>
</feature>
<feature type="transmembrane region" description="Helical" evidence="6">
    <location>
        <begin position="229"/>
        <end position="246"/>
    </location>
</feature>
<feature type="transmembrane region" description="Helical" evidence="6">
    <location>
        <begin position="184"/>
        <end position="208"/>
    </location>
</feature>
<evidence type="ECO:0000256" key="2">
    <source>
        <dbReference type="ARBA" id="ARBA00022692"/>
    </source>
</evidence>
<dbReference type="EMBL" id="LVLJ01001677">
    <property type="protein sequence ID" value="OAE28726.1"/>
    <property type="molecule type" value="Genomic_DNA"/>
</dbReference>
<keyword evidence="4 6" id="KW-0472">Membrane</keyword>
<dbReference type="SUPFAM" id="SSF111352">
    <property type="entry name" value="Ammonium transporter"/>
    <property type="match status" value="1"/>
</dbReference>